<dbReference type="InterPro" id="IPR036271">
    <property type="entry name" value="Tet_transcr_reg_TetR-rel_C_sf"/>
</dbReference>
<dbReference type="PANTHER" id="PTHR47506">
    <property type="entry name" value="TRANSCRIPTIONAL REGULATORY PROTEIN"/>
    <property type="match status" value="1"/>
</dbReference>
<gene>
    <name evidence="4" type="ORF">HX787_30270</name>
</gene>
<organism evidence="4 5">
    <name type="scientific">Pseudomonas tolaasii</name>
    <dbReference type="NCBI Taxonomy" id="29442"/>
    <lineage>
        <taxon>Bacteria</taxon>
        <taxon>Pseudomonadati</taxon>
        <taxon>Pseudomonadota</taxon>
        <taxon>Gammaproteobacteria</taxon>
        <taxon>Pseudomonadales</taxon>
        <taxon>Pseudomonadaceae</taxon>
        <taxon>Pseudomonas</taxon>
    </lineage>
</organism>
<evidence type="ECO:0000313" key="4">
    <source>
        <dbReference type="EMBL" id="NWD40140.1"/>
    </source>
</evidence>
<proteinExistence type="predicted"/>
<reference evidence="4 5" key="1">
    <citation type="submission" date="2020-04" db="EMBL/GenBank/DDBJ databases">
        <title>Molecular characterization of pseudomonads from Agaricus bisporus reveal novel blotch 2 pathogens in Western Europe.</title>
        <authorList>
            <person name="Taparia T."/>
            <person name="Krijger M."/>
            <person name="Haynes E."/>
            <person name="Elpinstone J.G."/>
            <person name="Noble R."/>
            <person name="Van Der Wolf J."/>
        </authorList>
    </citation>
    <scope>NUCLEOTIDE SEQUENCE [LARGE SCALE GENOMIC DNA]</scope>
    <source>
        <strain evidence="4 5">IPO3746</strain>
    </source>
</reference>
<feature type="domain" description="Tetracyclin repressor-like C-terminal" evidence="3">
    <location>
        <begin position="5"/>
        <end position="90"/>
    </location>
</feature>
<dbReference type="GeneID" id="55848755"/>
<dbReference type="RefSeq" id="WP_016973507.1">
    <property type="nucleotide sequence ID" value="NZ_CP020369.1"/>
</dbReference>
<keyword evidence="1" id="KW-0805">Transcription regulation</keyword>
<dbReference type="Proteomes" id="UP000549134">
    <property type="component" value="Unassembled WGS sequence"/>
</dbReference>
<dbReference type="PANTHER" id="PTHR47506:SF6">
    <property type="entry name" value="HTH-TYPE TRANSCRIPTIONAL REPRESSOR NEMR"/>
    <property type="match status" value="1"/>
</dbReference>
<dbReference type="SUPFAM" id="SSF48498">
    <property type="entry name" value="Tetracyclin repressor-like, C-terminal domain"/>
    <property type="match status" value="1"/>
</dbReference>
<dbReference type="Pfam" id="PF16925">
    <property type="entry name" value="TetR_C_13"/>
    <property type="match status" value="1"/>
</dbReference>
<dbReference type="Gene3D" id="1.10.357.10">
    <property type="entry name" value="Tetracycline Repressor, domain 2"/>
    <property type="match status" value="1"/>
</dbReference>
<dbReference type="EMBL" id="JACAQK010000049">
    <property type="protein sequence ID" value="NWD40140.1"/>
    <property type="molecule type" value="Genomic_DNA"/>
</dbReference>
<evidence type="ECO:0000256" key="1">
    <source>
        <dbReference type="ARBA" id="ARBA00023015"/>
    </source>
</evidence>
<protein>
    <submittedName>
        <fullName evidence="4">TetR family transcriptional regulator C-terminal domain-containing protein</fullName>
    </submittedName>
</protein>
<evidence type="ECO:0000313" key="5">
    <source>
        <dbReference type="Proteomes" id="UP000549134"/>
    </source>
</evidence>
<evidence type="ECO:0000256" key="2">
    <source>
        <dbReference type="ARBA" id="ARBA00023163"/>
    </source>
</evidence>
<dbReference type="AlphaFoldDB" id="A0A7Y8AXE3"/>
<comment type="caution">
    <text evidence="4">The sequence shown here is derived from an EMBL/GenBank/DDBJ whole genome shotgun (WGS) entry which is preliminary data.</text>
</comment>
<dbReference type="InterPro" id="IPR011075">
    <property type="entry name" value="TetR_C"/>
</dbReference>
<name>A0A7Y8AXE3_PSETO</name>
<keyword evidence="2" id="KW-0804">Transcription</keyword>
<sequence>MVVAQEFQKGCLIGNFSAEMARNDDVRARLKGMYKAWTDALATCIQQAGGAGKLKSPAPAEAVVSFPVSAWEGTILRAKVERDQDVLEQFEFVVFPTFFG</sequence>
<accession>A0A7Y8AXE3</accession>
<evidence type="ECO:0000259" key="3">
    <source>
        <dbReference type="Pfam" id="PF16925"/>
    </source>
</evidence>